<dbReference type="InterPro" id="IPR036397">
    <property type="entry name" value="RNaseH_sf"/>
</dbReference>
<dbReference type="PRINTS" id="PR00106">
    <property type="entry name" value="DNAPOLB"/>
</dbReference>
<evidence type="ECO:0000256" key="9">
    <source>
        <dbReference type="ARBA" id="ARBA00023004"/>
    </source>
</evidence>
<evidence type="ECO:0000256" key="3">
    <source>
        <dbReference type="ARBA" id="ARBA00022679"/>
    </source>
</evidence>
<evidence type="ECO:0000256" key="6">
    <source>
        <dbReference type="ARBA" id="ARBA00022763"/>
    </source>
</evidence>
<dbReference type="GO" id="GO:0016035">
    <property type="term" value="C:zeta DNA polymerase complex"/>
    <property type="evidence" value="ECO:0007669"/>
    <property type="project" value="InterPro"/>
</dbReference>
<dbReference type="Pfam" id="PF03104">
    <property type="entry name" value="DNA_pol_B_exo1"/>
    <property type="match status" value="1"/>
</dbReference>
<dbReference type="Pfam" id="PF14260">
    <property type="entry name" value="zf-C4pol"/>
    <property type="match status" value="1"/>
</dbReference>
<feature type="domain" description="C4-type zinc-finger of DNA polymerase delta" evidence="16">
    <location>
        <begin position="1083"/>
        <end position="1150"/>
    </location>
</feature>
<dbReference type="InterPro" id="IPR017964">
    <property type="entry name" value="DNA-dir_DNA_pol_B_CS"/>
</dbReference>
<evidence type="ECO:0000313" key="18">
    <source>
        <dbReference type="Proteomes" id="UP000625711"/>
    </source>
</evidence>
<keyword evidence="13" id="KW-0238">DNA-binding</keyword>
<dbReference type="GO" id="GO:0005634">
    <property type="term" value="C:nucleus"/>
    <property type="evidence" value="ECO:0007669"/>
    <property type="project" value="UniProtKB-SubCell"/>
</dbReference>
<keyword evidence="13" id="KW-0539">Nucleus</keyword>
<comment type="subcellular location">
    <subcellularLocation>
        <location evidence="13">Nucleus</location>
    </subcellularLocation>
</comment>
<comment type="caution">
    <text evidence="17">The sequence shown here is derived from an EMBL/GenBank/DDBJ whole genome shotgun (WGS) entry which is preliminary data.</text>
</comment>
<dbReference type="FunFam" id="3.30.420.10:FF:000024">
    <property type="entry name" value="DNA polymerase zeta catalytic subunit"/>
    <property type="match status" value="1"/>
</dbReference>
<keyword evidence="13" id="KW-0863">Zinc-finger</keyword>
<feature type="domain" description="DNA-directed DNA polymerase family B exonuclease" evidence="15">
    <location>
        <begin position="312"/>
        <end position="524"/>
    </location>
</feature>
<organism evidence="17 18">
    <name type="scientific">Rhynchophorus ferrugineus</name>
    <name type="common">Red palm weevil</name>
    <name type="synonym">Curculio ferrugineus</name>
    <dbReference type="NCBI Taxonomy" id="354439"/>
    <lineage>
        <taxon>Eukaryota</taxon>
        <taxon>Metazoa</taxon>
        <taxon>Ecdysozoa</taxon>
        <taxon>Arthropoda</taxon>
        <taxon>Hexapoda</taxon>
        <taxon>Insecta</taxon>
        <taxon>Pterygota</taxon>
        <taxon>Neoptera</taxon>
        <taxon>Endopterygota</taxon>
        <taxon>Coleoptera</taxon>
        <taxon>Polyphaga</taxon>
        <taxon>Cucujiformia</taxon>
        <taxon>Curculionidae</taxon>
        <taxon>Dryophthorinae</taxon>
        <taxon>Rhynchophorus</taxon>
    </lineage>
</organism>
<dbReference type="CDD" id="cd05534">
    <property type="entry name" value="POLBc_zeta"/>
    <property type="match status" value="1"/>
</dbReference>
<dbReference type="GO" id="GO:0000724">
    <property type="term" value="P:double-strand break repair via homologous recombination"/>
    <property type="evidence" value="ECO:0007669"/>
    <property type="project" value="TreeGrafter"/>
</dbReference>
<evidence type="ECO:0000259" key="15">
    <source>
        <dbReference type="Pfam" id="PF03104"/>
    </source>
</evidence>
<keyword evidence="3 13" id="KW-0808">Transferase</keyword>
<evidence type="ECO:0000313" key="17">
    <source>
        <dbReference type="EMBL" id="KAF7281981.1"/>
    </source>
</evidence>
<proteinExistence type="inferred from homology"/>
<dbReference type="InterPro" id="IPR023211">
    <property type="entry name" value="DNA_pol_palm_dom_sf"/>
</dbReference>
<evidence type="ECO:0000256" key="13">
    <source>
        <dbReference type="RuleBase" id="RU000442"/>
    </source>
</evidence>
<dbReference type="InterPro" id="IPR043502">
    <property type="entry name" value="DNA/RNA_pol_sf"/>
</dbReference>
<dbReference type="InterPro" id="IPR012337">
    <property type="entry name" value="RNaseH-like_sf"/>
</dbReference>
<keyword evidence="11" id="KW-0234">DNA repair</keyword>
<evidence type="ECO:0000256" key="10">
    <source>
        <dbReference type="ARBA" id="ARBA00023014"/>
    </source>
</evidence>
<keyword evidence="6" id="KW-0227">DNA damage</keyword>
<dbReference type="OrthoDB" id="2414538at2759"/>
<dbReference type="SMART" id="SM00486">
    <property type="entry name" value="POLBc"/>
    <property type="match status" value="1"/>
</dbReference>
<dbReference type="GO" id="GO:0051539">
    <property type="term" value="F:4 iron, 4 sulfur cluster binding"/>
    <property type="evidence" value="ECO:0007669"/>
    <property type="project" value="UniProtKB-KW"/>
</dbReference>
<dbReference type="FunFam" id="1.10.287.690:FF:000002">
    <property type="entry name" value="DNA polymerase zeta"/>
    <property type="match status" value="1"/>
</dbReference>
<dbReference type="GO" id="GO:0006260">
    <property type="term" value="P:DNA replication"/>
    <property type="evidence" value="ECO:0007669"/>
    <property type="project" value="UniProtKB-KW"/>
</dbReference>
<dbReference type="AlphaFoldDB" id="A0A834MF18"/>
<dbReference type="InterPro" id="IPR006172">
    <property type="entry name" value="DNA-dir_DNA_pol_B"/>
</dbReference>
<dbReference type="Gene3D" id="1.10.287.690">
    <property type="entry name" value="Helix hairpin bin"/>
    <property type="match status" value="1"/>
</dbReference>
<comment type="similarity">
    <text evidence="2 13">Belongs to the DNA polymerase type-B family.</text>
</comment>
<evidence type="ECO:0000259" key="16">
    <source>
        <dbReference type="Pfam" id="PF14260"/>
    </source>
</evidence>
<dbReference type="Proteomes" id="UP000625711">
    <property type="component" value="Unassembled WGS sequence"/>
</dbReference>
<dbReference type="InterPro" id="IPR006134">
    <property type="entry name" value="DNA-dir_DNA_pol_B_multi_dom"/>
</dbReference>
<dbReference type="PANTHER" id="PTHR45812:SF1">
    <property type="entry name" value="DNA POLYMERASE ZETA CATALYTIC SUBUNIT"/>
    <property type="match status" value="1"/>
</dbReference>
<reference evidence="17" key="1">
    <citation type="submission" date="2020-08" db="EMBL/GenBank/DDBJ databases">
        <title>Genome sequencing and assembly of the red palm weevil Rhynchophorus ferrugineus.</title>
        <authorList>
            <person name="Dias G.B."/>
            <person name="Bergman C.M."/>
            <person name="Manee M."/>
        </authorList>
    </citation>
    <scope>NUCLEOTIDE SEQUENCE</scope>
    <source>
        <strain evidence="17">AA-2017</strain>
        <tissue evidence="17">Whole larva</tissue>
    </source>
</reference>
<dbReference type="GO" id="GO:0042276">
    <property type="term" value="P:error-prone translesion synthesis"/>
    <property type="evidence" value="ECO:0007669"/>
    <property type="project" value="TreeGrafter"/>
</dbReference>
<dbReference type="EC" id="2.7.7.7" evidence="13"/>
<keyword evidence="5 13" id="KW-0479">Metal-binding</keyword>
<keyword evidence="18" id="KW-1185">Reference proteome</keyword>
<dbReference type="GO" id="GO:0000166">
    <property type="term" value="F:nucleotide binding"/>
    <property type="evidence" value="ECO:0007669"/>
    <property type="project" value="InterPro"/>
</dbReference>
<dbReference type="PANTHER" id="PTHR45812">
    <property type="entry name" value="DNA POLYMERASE ZETA CATALYTIC SUBUNIT"/>
    <property type="match status" value="1"/>
</dbReference>
<accession>A0A834MF18</accession>
<evidence type="ECO:0000259" key="14">
    <source>
        <dbReference type="Pfam" id="PF00136"/>
    </source>
</evidence>
<keyword evidence="8 13" id="KW-0239">DNA-directed DNA polymerase</keyword>
<comment type="catalytic activity">
    <reaction evidence="12 13">
        <text>DNA(n) + a 2'-deoxyribonucleoside 5'-triphosphate = DNA(n+1) + diphosphate</text>
        <dbReference type="Rhea" id="RHEA:22508"/>
        <dbReference type="Rhea" id="RHEA-COMP:17339"/>
        <dbReference type="Rhea" id="RHEA-COMP:17340"/>
        <dbReference type="ChEBI" id="CHEBI:33019"/>
        <dbReference type="ChEBI" id="CHEBI:61560"/>
        <dbReference type="ChEBI" id="CHEBI:173112"/>
        <dbReference type="EC" id="2.7.7.7"/>
    </reaction>
</comment>
<dbReference type="GO" id="GO:0008270">
    <property type="term" value="F:zinc ion binding"/>
    <property type="evidence" value="ECO:0007669"/>
    <property type="project" value="UniProtKB-KW"/>
</dbReference>
<protein>
    <recommendedName>
        <fullName evidence="13">DNA polymerase</fullName>
        <ecNumber evidence="13">2.7.7.7</ecNumber>
    </recommendedName>
</protein>
<sequence length="1177" mass="134307">MFLFSETLLAHQINNGDSEVFSQENVQKTFLGKHDLSKICLEEQDISVAAKYDLDTNYLAKEGCSFVCTPNSFTNLKSPTVNQQAPSMIEISNAEIHPLQNNPYDSPTTEDKKVAPSDKVISMMPMLKAPSISDIESYLSEKNISRIKCQEPFYSNINDYTGPIEIGYRTLRIASKCNVHLQEFETEHDVLNMCRKLFTFQNKLTLNSNSIKNIKLTQCCNRNVLLKPLKQPPSACELKKWLQDTKIQEYSSKCREVKFKKTKILMSNSSGCDGDEDSDVPISLTPCTPISPDEVISSSKFQKVQDVITETNKSCQISGVTQSNSFGFDNSVHDFQAARAVSEHQYLTTMVMELHVRTRGNFKPDPEYDAICAIFYSILNDVPDTQEKQPSAKGIIALNRLPLSWDQNNNHLLDGININCDIILADTEEDVISLFLNKVKYWDPDILTGYEIQMLSWGYLVDRGFTLSLNLIPLLGRSQINKYGKSKIKPSKYELESDITGRIVLDAWRLMRHEIALQSYTFESIVYHILHKRVPQFSFRTLSFWWDHKTNHFRHRVINYYLLRVDTILELFQKLDFINRTSELAKLFGIMFYEVLSRGSQFRVESMMLRLAKPLNYLPVSPNVNQRAHMKAPEFVPLIMEPESKLYNDPVIVLDFQSLYPSIIIAYNYCFTTCLGRVSSLGTDLPFEFGSTQLKVPRKLTEMLVKKDLLNFAPCGVAFVKKEVREGILPRMLKEILNTRLMVKSAMKQNKGNENLQKVLHNRQLGLKLIANVTFGYTAASFSGRMSCVEIMDSILSKARETLQRAIAMVETTSEWGGKVVYGDTDSLFVMIPGKTKEEAFEIGKKIADAITNDNPDPVKLKLEKIYQPCILQTKKRYVGYMYESPDQIDPIYEAKGIETVRRDGCPAVSKILRKCLTLLFDTKDMSIIKNYVLRQFHKIFTGRVSIQDLAFAKEYRGASGYKPGACVPALELAKKWRAIDRRDEPRSGERVPYVIIHGAPGLPLIRLVRSPRDLLNDSSLKPNSLYYITKVLIPPLNRCLSLLGADVNIWFSQMPRRVTQYLPNSSPTTKSTISQYFIAKLCACCSQPTQDGLCSKCYNKPANTTITLVEKLQQWERKYHDSKSLCQSCTGHQEEIDCLSLDCPVLYRRYQTHNDLQQAAYVRELFNSFFSDGILK</sequence>
<keyword evidence="13" id="KW-0235">DNA replication</keyword>
<dbReference type="InterPro" id="IPR042087">
    <property type="entry name" value="DNA_pol_B_thumb"/>
</dbReference>
<keyword evidence="9 13" id="KW-0408">Iron</keyword>
<evidence type="ECO:0000256" key="8">
    <source>
        <dbReference type="ARBA" id="ARBA00022932"/>
    </source>
</evidence>
<dbReference type="Gene3D" id="3.90.1600.10">
    <property type="entry name" value="Palm domain of DNA polymerase"/>
    <property type="match status" value="1"/>
</dbReference>
<keyword evidence="10 13" id="KW-0411">Iron-sulfur</keyword>
<dbReference type="SUPFAM" id="SSF53098">
    <property type="entry name" value="Ribonuclease H-like"/>
    <property type="match status" value="1"/>
</dbReference>
<keyword evidence="7 13" id="KW-0862">Zinc</keyword>
<dbReference type="InterPro" id="IPR030559">
    <property type="entry name" value="PolZ_Rev3"/>
</dbReference>
<evidence type="ECO:0000256" key="7">
    <source>
        <dbReference type="ARBA" id="ARBA00022833"/>
    </source>
</evidence>
<gene>
    <name evidence="17" type="ORF">GWI33_003771</name>
</gene>
<dbReference type="GO" id="GO:0003677">
    <property type="term" value="F:DNA binding"/>
    <property type="evidence" value="ECO:0007669"/>
    <property type="project" value="UniProtKB-KW"/>
</dbReference>
<dbReference type="FunFam" id="1.10.132.60:FF:000005">
    <property type="entry name" value="Putative DNA polymerase zeta catalytic subunit"/>
    <property type="match status" value="1"/>
</dbReference>
<evidence type="ECO:0000256" key="12">
    <source>
        <dbReference type="ARBA" id="ARBA00049244"/>
    </source>
</evidence>
<evidence type="ECO:0000256" key="1">
    <source>
        <dbReference type="ARBA" id="ARBA00001966"/>
    </source>
</evidence>
<name>A0A834MF18_RHYFE</name>
<dbReference type="InterPro" id="IPR006133">
    <property type="entry name" value="DNA-dir_DNA_pol_B_exonuc"/>
</dbReference>
<dbReference type="Gene3D" id="3.30.420.10">
    <property type="entry name" value="Ribonuclease H-like superfamily/Ribonuclease H"/>
    <property type="match status" value="1"/>
</dbReference>
<dbReference type="GO" id="GO:0003887">
    <property type="term" value="F:DNA-directed DNA polymerase activity"/>
    <property type="evidence" value="ECO:0007669"/>
    <property type="project" value="UniProtKB-KW"/>
</dbReference>
<feature type="domain" description="DNA-directed DNA polymerase family B multifunctional" evidence="14">
    <location>
        <begin position="592"/>
        <end position="1042"/>
    </location>
</feature>
<dbReference type="EMBL" id="JAACXV010000207">
    <property type="protein sequence ID" value="KAF7281981.1"/>
    <property type="molecule type" value="Genomic_DNA"/>
</dbReference>
<keyword evidence="13" id="KW-0004">4Fe-4S</keyword>
<dbReference type="PROSITE" id="PS00116">
    <property type="entry name" value="DNA_POLYMERASE_B"/>
    <property type="match status" value="1"/>
</dbReference>
<evidence type="ECO:0000256" key="5">
    <source>
        <dbReference type="ARBA" id="ARBA00022723"/>
    </source>
</evidence>
<keyword evidence="4 13" id="KW-0548">Nucleotidyltransferase</keyword>
<evidence type="ECO:0000256" key="2">
    <source>
        <dbReference type="ARBA" id="ARBA00005755"/>
    </source>
</evidence>
<evidence type="ECO:0000256" key="11">
    <source>
        <dbReference type="ARBA" id="ARBA00023204"/>
    </source>
</evidence>
<dbReference type="SUPFAM" id="SSF56672">
    <property type="entry name" value="DNA/RNA polymerases"/>
    <property type="match status" value="1"/>
</dbReference>
<dbReference type="Pfam" id="PF00136">
    <property type="entry name" value="DNA_pol_B"/>
    <property type="match status" value="1"/>
</dbReference>
<comment type="cofactor">
    <cofactor evidence="1 13">
        <name>[4Fe-4S] cluster</name>
        <dbReference type="ChEBI" id="CHEBI:49883"/>
    </cofactor>
</comment>
<evidence type="ECO:0000256" key="4">
    <source>
        <dbReference type="ARBA" id="ARBA00022695"/>
    </source>
</evidence>
<dbReference type="CDD" id="cd05778">
    <property type="entry name" value="DNA_polB_zeta_exo"/>
    <property type="match status" value="1"/>
</dbReference>
<dbReference type="Gene3D" id="1.10.132.60">
    <property type="entry name" value="DNA polymerase family B, C-terminal domain"/>
    <property type="match status" value="1"/>
</dbReference>
<dbReference type="InterPro" id="IPR025687">
    <property type="entry name" value="Znf-C4pol"/>
</dbReference>